<accession>A0ABR3DBF5</accession>
<keyword evidence="2" id="KW-1185">Reference proteome</keyword>
<evidence type="ECO:0000313" key="2">
    <source>
        <dbReference type="Proteomes" id="UP001451303"/>
    </source>
</evidence>
<organism evidence="1 2">
    <name type="scientific">Neurospora intermedia</name>
    <dbReference type="NCBI Taxonomy" id="5142"/>
    <lineage>
        <taxon>Eukaryota</taxon>
        <taxon>Fungi</taxon>
        <taxon>Dikarya</taxon>
        <taxon>Ascomycota</taxon>
        <taxon>Pezizomycotina</taxon>
        <taxon>Sordariomycetes</taxon>
        <taxon>Sordariomycetidae</taxon>
        <taxon>Sordariales</taxon>
        <taxon>Sordariaceae</taxon>
        <taxon>Neurospora</taxon>
    </lineage>
</organism>
<evidence type="ECO:0000313" key="1">
    <source>
        <dbReference type="EMBL" id="KAL0469707.1"/>
    </source>
</evidence>
<protein>
    <recommendedName>
        <fullName evidence="3">Questionable protein</fullName>
    </recommendedName>
</protein>
<sequence>MRRTPPRDPTPWHEPPGFYPGAPRLSYLVKAVNMRNSTSPSYRLSATSTTVETLHCVTLHTHPHGNVALVVLIIVCDKHVHLQCPFNSHATWDWRQINSTASQGRALC</sequence>
<evidence type="ECO:0008006" key="3">
    <source>
        <dbReference type="Google" id="ProtNLM"/>
    </source>
</evidence>
<dbReference type="EMBL" id="JAVLET010000005">
    <property type="protein sequence ID" value="KAL0469707.1"/>
    <property type="molecule type" value="Genomic_DNA"/>
</dbReference>
<proteinExistence type="predicted"/>
<gene>
    <name evidence="1" type="ORF">QR685DRAFT_476914</name>
</gene>
<reference evidence="1 2" key="1">
    <citation type="submission" date="2023-09" db="EMBL/GenBank/DDBJ databases">
        <title>Multi-omics analysis of a traditional fermented food reveals byproduct-associated fungal strains for waste-to-food upcycling.</title>
        <authorList>
            <consortium name="Lawrence Berkeley National Laboratory"/>
            <person name="Rekdal V.M."/>
            <person name="Villalobos-Escobedo J.M."/>
            <person name="Rodriguez-Valeron N."/>
            <person name="Garcia M.O."/>
            <person name="Vasquez D.P."/>
            <person name="Damayanti I."/>
            <person name="Sorensen P.M."/>
            <person name="Baidoo E.E."/>
            <person name="De Carvalho A.C."/>
            <person name="Riley R."/>
            <person name="Lipzen A."/>
            <person name="He G."/>
            <person name="Yan M."/>
            <person name="Haridas S."/>
            <person name="Daum C."/>
            <person name="Yoshinaga Y."/>
            <person name="Ng V."/>
            <person name="Grigoriev I.V."/>
            <person name="Munk R."/>
            <person name="Nuraida L."/>
            <person name="Wijaya C.H."/>
            <person name="Morales P.-C."/>
            <person name="Keasling J.D."/>
        </authorList>
    </citation>
    <scope>NUCLEOTIDE SEQUENCE [LARGE SCALE GENOMIC DNA]</scope>
    <source>
        <strain evidence="1 2">FGSC 2613</strain>
    </source>
</reference>
<name>A0ABR3DBF5_NEUIN</name>
<dbReference type="Proteomes" id="UP001451303">
    <property type="component" value="Unassembled WGS sequence"/>
</dbReference>
<feature type="non-terminal residue" evidence="1">
    <location>
        <position position="108"/>
    </location>
</feature>
<comment type="caution">
    <text evidence="1">The sequence shown here is derived from an EMBL/GenBank/DDBJ whole genome shotgun (WGS) entry which is preliminary data.</text>
</comment>